<dbReference type="Pfam" id="PF01464">
    <property type="entry name" value="SLT"/>
    <property type="match status" value="1"/>
</dbReference>
<dbReference type="InterPro" id="IPR023346">
    <property type="entry name" value="Lysozyme-like_dom_sf"/>
</dbReference>
<gene>
    <name evidence="4" type="ORF">E5A73_20075</name>
</gene>
<evidence type="ECO:0000256" key="1">
    <source>
        <dbReference type="ARBA" id="ARBA00007734"/>
    </source>
</evidence>
<dbReference type="Proteomes" id="UP000306147">
    <property type="component" value="Unassembled WGS sequence"/>
</dbReference>
<dbReference type="InterPro" id="IPR008258">
    <property type="entry name" value="Transglycosylase_SLT_dom_1"/>
</dbReference>
<organism evidence="4 5">
    <name type="scientific">Sphingomonas gei</name>
    <dbReference type="NCBI Taxonomy" id="1395960"/>
    <lineage>
        <taxon>Bacteria</taxon>
        <taxon>Pseudomonadati</taxon>
        <taxon>Pseudomonadota</taxon>
        <taxon>Alphaproteobacteria</taxon>
        <taxon>Sphingomonadales</taxon>
        <taxon>Sphingomonadaceae</taxon>
        <taxon>Sphingomonas</taxon>
    </lineage>
</organism>
<dbReference type="PANTHER" id="PTHR37423:SF2">
    <property type="entry name" value="MEMBRANE-BOUND LYTIC MUREIN TRANSGLYCOSYLASE C"/>
    <property type="match status" value="1"/>
</dbReference>
<evidence type="ECO:0000259" key="3">
    <source>
        <dbReference type="Pfam" id="PF01464"/>
    </source>
</evidence>
<dbReference type="Gene3D" id="1.10.530.10">
    <property type="match status" value="1"/>
</dbReference>
<protein>
    <submittedName>
        <fullName evidence="4">Lytic transglycosylase domain-containing protein</fullName>
    </submittedName>
</protein>
<comment type="similarity">
    <text evidence="2">Belongs to the virb1 family.</text>
</comment>
<dbReference type="SUPFAM" id="SSF53955">
    <property type="entry name" value="Lysozyme-like"/>
    <property type="match status" value="1"/>
</dbReference>
<dbReference type="AlphaFoldDB" id="A0A4S1X1K8"/>
<dbReference type="CDD" id="cd00254">
    <property type="entry name" value="LT-like"/>
    <property type="match status" value="1"/>
</dbReference>
<sequence length="241" mass="26080">MRNSFQSLRPGEARAAADKDPFAQVGVALIGATPSAGDVQPTAPILVPGWMRDGLAFTGAMRTYIPRCATTAYRPAGFLSPAAESRRSGFYTLMSDIACQYGIPTGLFDAMIIRESGYQPTLYSPKNAFGLTQLMPETAAGLGVNRYDTEQNLRGGAAYLRQQLDHFGQVHLALAAYNAGPGRVRNGVLPRIAETRAYVDNILLNWQRLASVSMRPKRSLNDIQAIAEPAPPLRSVSVSTY</sequence>
<accession>A0A4S1X1K8</accession>
<evidence type="ECO:0000256" key="2">
    <source>
        <dbReference type="ARBA" id="ARBA00009387"/>
    </source>
</evidence>
<evidence type="ECO:0000313" key="5">
    <source>
        <dbReference type="Proteomes" id="UP000306147"/>
    </source>
</evidence>
<dbReference type="PANTHER" id="PTHR37423">
    <property type="entry name" value="SOLUBLE LYTIC MUREIN TRANSGLYCOSYLASE-RELATED"/>
    <property type="match status" value="1"/>
</dbReference>
<feature type="domain" description="Transglycosylase SLT" evidence="3">
    <location>
        <begin position="96"/>
        <end position="186"/>
    </location>
</feature>
<dbReference type="EMBL" id="SRXT01000009">
    <property type="protein sequence ID" value="TGX49215.1"/>
    <property type="molecule type" value="Genomic_DNA"/>
</dbReference>
<dbReference type="OrthoDB" id="9815002at2"/>
<proteinExistence type="inferred from homology"/>
<reference evidence="4 5" key="1">
    <citation type="submission" date="2019-04" db="EMBL/GenBank/DDBJ databases">
        <title>Sphingomonas psychrotolerans sp. nov., isolated from soil in the Tianshan Mountains, Xinjiang, China.</title>
        <authorList>
            <person name="Luo Y."/>
            <person name="Sheng H."/>
        </authorList>
    </citation>
    <scope>NUCLEOTIDE SEQUENCE [LARGE SCALE GENOMIC DNA]</scope>
    <source>
        <strain evidence="4 5">ZFGT-11</strain>
    </source>
</reference>
<evidence type="ECO:0000313" key="4">
    <source>
        <dbReference type="EMBL" id="TGX49215.1"/>
    </source>
</evidence>
<keyword evidence="5" id="KW-1185">Reference proteome</keyword>
<name>A0A4S1X1K8_9SPHN</name>
<dbReference type="RefSeq" id="WP_135965633.1">
    <property type="nucleotide sequence ID" value="NZ_SRXT01000009.1"/>
</dbReference>
<comment type="similarity">
    <text evidence="1">Belongs to the transglycosylase Slt family.</text>
</comment>
<comment type="caution">
    <text evidence="4">The sequence shown here is derived from an EMBL/GenBank/DDBJ whole genome shotgun (WGS) entry which is preliminary data.</text>
</comment>